<feature type="region of interest" description="Disordered" evidence="1">
    <location>
        <begin position="111"/>
        <end position="134"/>
    </location>
</feature>
<dbReference type="Proteomes" id="UP000035680">
    <property type="component" value="Unassembled WGS sequence"/>
</dbReference>
<organism evidence="2 3">
    <name type="scientific">Strongyloides venezuelensis</name>
    <name type="common">Threadworm</name>
    <dbReference type="NCBI Taxonomy" id="75913"/>
    <lineage>
        <taxon>Eukaryota</taxon>
        <taxon>Metazoa</taxon>
        <taxon>Ecdysozoa</taxon>
        <taxon>Nematoda</taxon>
        <taxon>Chromadorea</taxon>
        <taxon>Rhabditida</taxon>
        <taxon>Tylenchina</taxon>
        <taxon>Panagrolaimomorpha</taxon>
        <taxon>Strongyloidoidea</taxon>
        <taxon>Strongyloididae</taxon>
        <taxon>Strongyloides</taxon>
    </lineage>
</organism>
<dbReference type="AlphaFoldDB" id="A0A0K0F900"/>
<dbReference type="SUPFAM" id="SSF54928">
    <property type="entry name" value="RNA-binding domain, RBD"/>
    <property type="match status" value="1"/>
</dbReference>
<evidence type="ECO:0000313" key="2">
    <source>
        <dbReference type="Proteomes" id="UP000035680"/>
    </source>
</evidence>
<sequence>MSYQYNFFTQLAIRNICKDVTVKDIADLFKNYHYKKFSFEYDNYGKFTGCVVLHCTNYVSEQIKRDFAGCCIDGKLLSFETIYCPTDVHPQLIRAIQAIFKHTNIDKSSTRPIQKKKKNMGNRKFAPRRESKHKISKKELDLELEEYFKSGK</sequence>
<evidence type="ECO:0000256" key="1">
    <source>
        <dbReference type="SAM" id="MobiDB-lite"/>
    </source>
</evidence>
<dbReference type="GO" id="GO:0003676">
    <property type="term" value="F:nucleic acid binding"/>
    <property type="evidence" value="ECO:0007669"/>
    <property type="project" value="InterPro"/>
</dbReference>
<protein>
    <submittedName>
        <fullName evidence="3">FoP_duplication domain-containing protein</fullName>
    </submittedName>
</protein>
<name>A0A0K0F900_STRVS</name>
<dbReference type="STRING" id="75913.A0A0K0F900"/>
<proteinExistence type="predicted"/>
<reference evidence="3" key="2">
    <citation type="submission" date="2015-08" db="UniProtKB">
        <authorList>
            <consortium name="WormBaseParasite"/>
        </authorList>
    </citation>
    <scope>IDENTIFICATION</scope>
</reference>
<reference evidence="2" key="1">
    <citation type="submission" date="2014-07" db="EMBL/GenBank/DDBJ databases">
        <authorList>
            <person name="Martin A.A"/>
            <person name="De Silva N."/>
        </authorList>
    </citation>
    <scope>NUCLEOTIDE SEQUENCE</scope>
</reference>
<evidence type="ECO:0000313" key="3">
    <source>
        <dbReference type="WBParaSite" id="SVE_0530100.1"/>
    </source>
</evidence>
<dbReference type="WBParaSite" id="SVE_0530100.1">
    <property type="protein sequence ID" value="SVE_0530100.1"/>
    <property type="gene ID" value="SVE_0530100"/>
</dbReference>
<dbReference type="InterPro" id="IPR035979">
    <property type="entry name" value="RBD_domain_sf"/>
</dbReference>
<accession>A0A0K0F900</accession>
<keyword evidence="2" id="KW-1185">Reference proteome</keyword>